<accession>A0A4Y7TWT9</accession>
<reference evidence="1 2" key="1">
    <citation type="journal article" date="2019" name="Nat. Ecol. Evol.">
        <title>Megaphylogeny resolves global patterns of mushroom evolution.</title>
        <authorList>
            <person name="Varga T."/>
            <person name="Krizsan K."/>
            <person name="Foldi C."/>
            <person name="Dima B."/>
            <person name="Sanchez-Garcia M."/>
            <person name="Sanchez-Ramirez S."/>
            <person name="Szollosi G.J."/>
            <person name="Szarkandi J.G."/>
            <person name="Papp V."/>
            <person name="Albert L."/>
            <person name="Andreopoulos W."/>
            <person name="Angelini C."/>
            <person name="Antonin V."/>
            <person name="Barry K.W."/>
            <person name="Bougher N.L."/>
            <person name="Buchanan P."/>
            <person name="Buyck B."/>
            <person name="Bense V."/>
            <person name="Catcheside P."/>
            <person name="Chovatia M."/>
            <person name="Cooper J."/>
            <person name="Damon W."/>
            <person name="Desjardin D."/>
            <person name="Finy P."/>
            <person name="Geml J."/>
            <person name="Haridas S."/>
            <person name="Hughes K."/>
            <person name="Justo A."/>
            <person name="Karasinski D."/>
            <person name="Kautmanova I."/>
            <person name="Kiss B."/>
            <person name="Kocsube S."/>
            <person name="Kotiranta H."/>
            <person name="LaButti K.M."/>
            <person name="Lechner B.E."/>
            <person name="Liimatainen K."/>
            <person name="Lipzen A."/>
            <person name="Lukacs Z."/>
            <person name="Mihaltcheva S."/>
            <person name="Morgado L.N."/>
            <person name="Niskanen T."/>
            <person name="Noordeloos M.E."/>
            <person name="Ohm R.A."/>
            <person name="Ortiz-Santana B."/>
            <person name="Ovrebo C."/>
            <person name="Racz N."/>
            <person name="Riley R."/>
            <person name="Savchenko A."/>
            <person name="Shiryaev A."/>
            <person name="Soop K."/>
            <person name="Spirin V."/>
            <person name="Szebenyi C."/>
            <person name="Tomsovsky M."/>
            <person name="Tulloss R.E."/>
            <person name="Uehling J."/>
            <person name="Grigoriev I.V."/>
            <person name="Vagvolgyi C."/>
            <person name="Papp T."/>
            <person name="Martin F.M."/>
            <person name="Miettinen O."/>
            <person name="Hibbett D.S."/>
            <person name="Nagy L.G."/>
        </authorList>
    </citation>
    <scope>NUCLEOTIDE SEQUENCE [LARGE SCALE GENOMIC DNA]</scope>
    <source>
        <strain evidence="1 2">FP101781</strain>
    </source>
</reference>
<dbReference type="AlphaFoldDB" id="A0A4Y7TWT9"/>
<dbReference type="Proteomes" id="UP000298030">
    <property type="component" value="Unassembled WGS sequence"/>
</dbReference>
<comment type="caution">
    <text evidence="1">The sequence shown here is derived from an EMBL/GenBank/DDBJ whole genome shotgun (WGS) entry which is preliminary data.</text>
</comment>
<keyword evidence="2" id="KW-1185">Reference proteome</keyword>
<name>A0A4Y7TWT9_COPMI</name>
<dbReference type="EMBL" id="QPFP01000003">
    <property type="protein sequence ID" value="TEB38039.1"/>
    <property type="molecule type" value="Genomic_DNA"/>
</dbReference>
<evidence type="ECO:0000313" key="2">
    <source>
        <dbReference type="Proteomes" id="UP000298030"/>
    </source>
</evidence>
<evidence type="ECO:0000313" key="1">
    <source>
        <dbReference type="EMBL" id="TEB38039.1"/>
    </source>
</evidence>
<sequence>MFSNIEVLESIHLLTDPDTGLVFLRGYPVIVVDAPQWRFRSRSAAGALIFDPFSNLN</sequence>
<organism evidence="1 2">
    <name type="scientific">Coprinellus micaceus</name>
    <name type="common">Glistening ink-cap mushroom</name>
    <name type="synonym">Coprinus micaceus</name>
    <dbReference type="NCBI Taxonomy" id="71717"/>
    <lineage>
        <taxon>Eukaryota</taxon>
        <taxon>Fungi</taxon>
        <taxon>Dikarya</taxon>
        <taxon>Basidiomycota</taxon>
        <taxon>Agaricomycotina</taxon>
        <taxon>Agaricomycetes</taxon>
        <taxon>Agaricomycetidae</taxon>
        <taxon>Agaricales</taxon>
        <taxon>Agaricineae</taxon>
        <taxon>Psathyrellaceae</taxon>
        <taxon>Coprinellus</taxon>
    </lineage>
</organism>
<proteinExistence type="predicted"/>
<protein>
    <submittedName>
        <fullName evidence="1">Uncharacterized protein</fullName>
    </submittedName>
</protein>
<gene>
    <name evidence="1" type="ORF">FA13DRAFT_718729</name>
</gene>